<feature type="signal peptide" evidence="1">
    <location>
        <begin position="1"/>
        <end position="19"/>
    </location>
</feature>
<accession>A0A7S3Z9H0</accession>
<evidence type="ECO:0000256" key="1">
    <source>
        <dbReference type="SAM" id="SignalP"/>
    </source>
</evidence>
<organism evidence="2">
    <name type="scientific">Lotharella globosa</name>
    <dbReference type="NCBI Taxonomy" id="91324"/>
    <lineage>
        <taxon>Eukaryota</taxon>
        <taxon>Sar</taxon>
        <taxon>Rhizaria</taxon>
        <taxon>Cercozoa</taxon>
        <taxon>Chlorarachniophyceae</taxon>
        <taxon>Lotharella</taxon>
    </lineage>
</organism>
<reference evidence="2" key="1">
    <citation type="submission" date="2021-01" db="EMBL/GenBank/DDBJ databases">
        <authorList>
            <person name="Corre E."/>
            <person name="Pelletier E."/>
            <person name="Niang G."/>
            <person name="Scheremetjew M."/>
            <person name="Finn R."/>
            <person name="Kale V."/>
            <person name="Holt S."/>
            <person name="Cochrane G."/>
            <person name="Meng A."/>
            <person name="Brown T."/>
            <person name="Cohen L."/>
        </authorList>
    </citation>
    <scope>NUCLEOTIDE SEQUENCE</scope>
    <source>
        <strain evidence="2">CCCM811</strain>
    </source>
</reference>
<sequence>MASLVAMLLSAAVASGRHAEPQTSLSSDSVDLSAKLPEKIVLGYANWCECDEKIVQAVEDGVNVVVWFNTNLKQDDNKAPLVESCTDLQCVAKTAKTLEEKGLPTVHLMSIGGWNSPHPDTNFTGQEWFQAWEKWNTETAASEPHGFHGFDGFDWDIEGNDDQTSTWNMLPTKTLKVMGEMSMEAKKHGYIVAMAPAQSYLDASAHEASYKLNNNPSVPDWHQDFPYHGRNAYAYLLAEYGTENFDLVTLQLYEGWSRANYEITKKGVAPSEYIRSLVRSMDEGWKVTFPDLGEKKVSVPASKLIIGLANGWAKDSEGKFLFIQPSDLATGTAATRSDLQHRGYGFWNIGDEGTGEVHLARGLNSFMNTRQQPQ</sequence>
<keyword evidence="1" id="KW-0732">Signal</keyword>
<feature type="chain" id="PRO_5031325954" description="GH18 domain-containing protein" evidence="1">
    <location>
        <begin position="20"/>
        <end position="374"/>
    </location>
</feature>
<dbReference type="Gene3D" id="3.20.20.80">
    <property type="entry name" value="Glycosidases"/>
    <property type="match status" value="1"/>
</dbReference>
<gene>
    <name evidence="2" type="ORF">LGLO00237_LOCUS27978</name>
</gene>
<name>A0A7S3Z9H0_9EUKA</name>
<protein>
    <recommendedName>
        <fullName evidence="3">GH18 domain-containing protein</fullName>
    </recommendedName>
</protein>
<evidence type="ECO:0008006" key="3">
    <source>
        <dbReference type="Google" id="ProtNLM"/>
    </source>
</evidence>
<dbReference type="InterPro" id="IPR017853">
    <property type="entry name" value="GH"/>
</dbReference>
<proteinExistence type="predicted"/>
<dbReference type="EMBL" id="HBIV01039421">
    <property type="protein sequence ID" value="CAE0676200.1"/>
    <property type="molecule type" value="Transcribed_RNA"/>
</dbReference>
<dbReference type="SUPFAM" id="SSF51445">
    <property type="entry name" value="(Trans)glycosidases"/>
    <property type="match status" value="1"/>
</dbReference>
<evidence type="ECO:0000313" key="2">
    <source>
        <dbReference type="EMBL" id="CAE0676200.1"/>
    </source>
</evidence>
<dbReference type="AlphaFoldDB" id="A0A7S3Z9H0"/>